<reference evidence="4 6" key="1">
    <citation type="submission" date="2018-11" db="EMBL/GenBank/DDBJ databases">
        <title>Novel bacteria species description.</title>
        <authorList>
            <person name="Han J.-H."/>
        </authorList>
    </citation>
    <scope>NUCLEOTIDE SEQUENCE [LARGE SCALE GENOMIC DNA]</scope>
    <source>
        <strain evidence="4 6">KCTC23259</strain>
    </source>
</reference>
<evidence type="ECO:0000259" key="1">
    <source>
        <dbReference type="PROSITE" id="PS50994"/>
    </source>
</evidence>
<gene>
    <name evidence="2" type="ORF">EGI31_10140</name>
    <name evidence="3" type="ORF">EGI31_10460</name>
    <name evidence="4" type="ORF">EGI31_14355</name>
    <name evidence="5" type="ORF">EGI31_24315</name>
</gene>
<dbReference type="InterPro" id="IPR050900">
    <property type="entry name" value="Transposase_IS3/IS150/IS904"/>
</dbReference>
<dbReference type="EMBL" id="RJUF01000025">
    <property type="protein sequence ID" value="MCP9763318.1"/>
    <property type="molecule type" value="Genomic_DNA"/>
</dbReference>
<dbReference type="InterPro" id="IPR048020">
    <property type="entry name" value="Transpos_IS3"/>
</dbReference>
<protein>
    <submittedName>
        <fullName evidence="4">IS3 family transposase</fullName>
    </submittedName>
</protein>
<evidence type="ECO:0000313" key="5">
    <source>
        <dbReference type="EMBL" id="MCP9766074.1"/>
    </source>
</evidence>
<dbReference type="RefSeq" id="WP_255037101.1">
    <property type="nucleotide sequence ID" value="NZ_RJUF01000025.1"/>
</dbReference>
<sequence>DAFVSIGIHYGFRLMAYKNPVRTTFSSPYSRYKNLLVDIKLNNINQLWTSDITYFNVGEKVYYITMIMDVYSRKIVGYTAADNMRAENNCEALKMAFKARKQTIFTELIHHSDRGGQYVSNEYVEMLNAAKIKISMCNEVHENAHIERVNGTIKNQYLRYRNITSFEELKKQLSRTIEAYNNSKPHVALNKLSPNSFEQYIKEQYVENRPILPIWTCNETKNINPNQCILQF</sequence>
<dbReference type="AlphaFoldDB" id="A0AAE3H3A0"/>
<dbReference type="InterPro" id="IPR012337">
    <property type="entry name" value="RNaseH-like_sf"/>
</dbReference>
<evidence type="ECO:0000313" key="4">
    <source>
        <dbReference type="EMBL" id="MCP9764132.1"/>
    </source>
</evidence>
<dbReference type="Proteomes" id="UP001204144">
    <property type="component" value="Unassembled WGS sequence"/>
</dbReference>
<name>A0AAE3H3A0_9BACT</name>
<evidence type="ECO:0000313" key="3">
    <source>
        <dbReference type="EMBL" id="MCP9763381.1"/>
    </source>
</evidence>
<dbReference type="EMBL" id="RJUF01000027">
    <property type="protein sequence ID" value="MCP9763381.1"/>
    <property type="molecule type" value="Genomic_DNA"/>
</dbReference>
<dbReference type="EMBL" id="RJUF01000070">
    <property type="protein sequence ID" value="MCP9764132.1"/>
    <property type="molecule type" value="Genomic_DNA"/>
</dbReference>
<dbReference type="Gene3D" id="3.30.420.10">
    <property type="entry name" value="Ribonuclease H-like superfamily/Ribonuclease H"/>
    <property type="match status" value="1"/>
</dbReference>
<dbReference type="InterPro" id="IPR036397">
    <property type="entry name" value="RNaseH_sf"/>
</dbReference>
<organism evidence="4 6">
    <name type="scientific">Lacihabitans soyangensis</name>
    <dbReference type="NCBI Taxonomy" id="869394"/>
    <lineage>
        <taxon>Bacteria</taxon>
        <taxon>Pseudomonadati</taxon>
        <taxon>Bacteroidota</taxon>
        <taxon>Cytophagia</taxon>
        <taxon>Cytophagales</taxon>
        <taxon>Leadbetterellaceae</taxon>
        <taxon>Lacihabitans</taxon>
    </lineage>
</organism>
<feature type="domain" description="Integrase catalytic" evidence="1">
    <location>
        <begin position="24"/>
        <end position="202"/>
    </location>
</feature>
<evidence type="ECO:0000313" key="6">
    <source>
        <dbReference type="Proteomes" id="UP001204144"/>
    </source>
</evidence>
<dbReference type="NCBIfam" id="NF033516">
    <property type="entry name" value="transpos_IS3"/>
    <property type="match status" value="1"/>
</dbReference>
<dbReference type="Pfam" id="PF00665">
    <property type="entry name" value="rve"/>
    <property type="match status" value="1"/>
</dbReference>
<feature type="non-terminal residue" evidence="4">
    <location>
        <position position="1"/>
    </location>
</feature>
<proteinExistence type="predicted"/>
<comment type="caution">
    <text evidence="4">The sequence shown here is derived from an EMBL/GenBank/DDBJ whole genome shotgun (WGS) entry which is preliminary data.</text>
</comment>
<dbReference type="SUPFAM" id="SSF53098">
    <property type="entry name" value="Ribonuclease H-like"/>
    <property type="match status" value="1"/>
</dbReference>
<evidence type="ECO:0000313" key="2">
    <source>
        <dbReference type="EMBL" id="MCP9763318.1"/>
    </source>
</evidence>
<dbReference type="GO" id="GO:0003676">
    <property type="term" value="F:nucleic acid binding"/>
    <property type="evidence" value="ECO:0007669"/>
    <property type="project" value="InterPro"/>
</dbReference>
<keyword evidence="6" id="KW-1185">Reference proteome</keyword>
<dbReference type="GO" id="GO:0015074">
    <property type="term" value="P:DNA integration"/>
    <property type="evidence" value="ECO:0007669"/>
    <property type="project" value="InterPro"/>
</dbReference>
<dbReference type="InterPro" id="IPR001584">
    <property type="entry name" value="Integrase_cat-core"/>
</dbReference>
<dbReference type="PANTHER" id="PTHR46889:SF5">
    <property type="entry name" value="INTEGRASE PROTEIN"/>
    <property type="match status" value="1"/>
</dbReference>
<dbReference type="EMBL" id="RJUF01000195">
    <property type="protein sequence ID" value="MCP9766074.1"/>
    <property type="molecule type" value="Genomic_DNA"/>
</dbReference>
<accession>A0AAE3H3A0</accession>
<dbReference type="PROSITE" id="PS50994">
    <property type="entry name" value="INTEGRASE"/>
    <property type="match status" value="1"/>
</dbReference>
<dbReference type="PANTHER" id="PTHR46889">
    <property type="entry name" value="TRANSPOSASE INSF FOR INSERTION SEQUENCE IS3B-RELATED"/>
    <property type="match status" value="1"/>
</dbReference>